<keyword evidence="2" id="KW-1185">Reference proteome</keyword>
<dbReference type="Proteomes" id="UP001151760">
    <property type="component" value="Unassembled WGS sequence"/>
</dbReference>
<sequence length="414" mass="46909">MQQFFNTEFVEDEVVVTQSFSSAGQIISTQVRLYRLLCYQRTTRREVWFVSLTYVSKWLIPLERSVLWRQDSEDTATKEVTHLCLISVVSHLLELVETVEERGRGGGMFGTRSSLDMAQSDELFFVERLWYSGNVRVEEMRWGYKMYGFLWEIMERMGGVEITRIHTLYRLGGAYRRSGSEMGCMQASHKYESCDGIEEYYSSFIMDVHEGDLLCFCTSVYIDGLAVIGRTPVKWCRERDGISKGDVAHQDWRSPQSSGDGHIDTDMGERFGRCESWCGDIYAGLNIGTGYDTTDVISAQGHAEVSIKFVIRLSAFGSTRSGGRIFSREGGSQTTTVFRVRGGLSETTGVRYHLEGRADSLDTGVCVGIEYSEGMKKARCGCHVKLEHRAGVREGIVYTHSTQHSEIKHMGEFF</sequence>
<dbReference type="EMBL" id="BQNB010010799">
    <property type="protein sequence ID" value="GJS82104.1"/>
    <property type="molecule type" value="Genomic_DNA"/>
</dbReference>
<gene>
    <name evidence="1" type="ORF">Tco_0748645</name>
</gene>
<evidence type="ECO:0000313" key="1">
    <source>
        <dbReference type="EMBL" id="GJS82104.1"/>
    </source>
</evidence>
<comment type="caution">
    <text evidence="1">The sequence shown here is derived from an EMBL/GenBank/DDBJ whole genome shotgun (WGS) entry which is preliminary data.</text>
</comment>
<accession>A0ABQ4YW71</accession>
<proteinExistence type="predicted"/>
<name>A0ABQ4YW71_9ASTR</name>
<evidence type="ECO:0000313" key="2">
    <source>
        <dbReference type="Proteomes" id="UP001151760"/>
    </source>
</evidence>
<reference evidence="1" key="2">
    <citation type="submission" date="2022-01" db="EMBL/GenBank/DDBJ databases">
        <authorList>
            <person name="Yamashiro T."/>
            <person name="Shiraishi A."/>
            <person name="Satake H."/>
            <person name="Nakayama K."/>
        </authorList>
    </citation>
    <scope>NUCLEOTIDE SEQUENCE</scope>
</reference>
<reference evidence="1" key="1">
    <citation type="journal article" date="2022" name="Int. J. Mol. Sci.">
        <title>Draft Genome of Tanacetum Coccineum: Genomic Comparison of Closely Related Tanacetum-Family Plants.</title>
        <authorList>
            <person name="Yamashiro T."/>
            <person name="Shiraishi A."/>
            <person name="Nakayama K."/>
            <person name="Satake H."/>
        </authorList>
    </citation>
    <scope>NUCLEOTIDE SEQUENCE</scope>
</reference>
<organism evidence="1 2">
    <name type="scientific">Tanacetum coccineum</name>
    <dbReference type="NCBI Taxonomy" id="301880"/>
    <lineage>
        <taxon>Eukaryota</taxon>
        <taxon>Viridiplantae</taxon>
        <taxon>Streptophyta</taxon>
        <taxon>Embryophyta</taxon>
        <taxon>Tracheophyta</taxon>
        <taxon>Spermatophyta</taxon>
        <taxon>Magnoliopsida</taxon>
        <taxon>eudicotyledons</taxon>
        <taxon>Gunneridae</taxon>
        <taxon>Pentapetalae</taxon>
        <taxon>asterids</taxon>
        <taxon>campanulids</taxon>
        <taxon>Asterales</taxon>
        <taxon>Asteraceae</taxon>
        <taxon>Asteroideae</taxon>
        <taxon>Anthemideae</taxon>
        <taxon>Anthemidinae</taxon>
        <taxon>Tanacetum</taxon>
    </lineage>
</organism>
<protein>
    <submittedName>
        <fullName evidence="1">Uncharacterized protein</fullName>
    </submittedName>
</protein>